<dbReference type="AlphaFoldDB" id="A0A5D6WNR7"/>
<accession>A0A5D6WNR7</accession>
<dbReference type="Pfam" id="PF18864">
    <property type="entry name" value="AbiTii"/>
    <property type="match status" value="1"/>
</dbReference>
<keyword evidence="3" id="KW-1185">Reference proteome</keyword>
<gene>
    <name evidence="2" type="ORF">FZ041_05480</name>
</gene>
<dbReference type="EMBL" id="VTOZ01000008">
    <property type="protein sequence ID" value="TYZ29460.1"/>
    <property type="molecule type" value="Genomic_DNA"/>
</dbReference>
<evidence type="ECO:0000313" key="3">
    <source>
        <dbReference type="Proteomes" id="UP000322783"/>
    </source>
</evidence>
<evidence type="ECO:0000313" key="2">
    <source>
        <dbReference type="EMBL" id="TYZ29460.1"/>
    </source>
</evidence>
<evidence type="ECO:0000259" key="1">
    <source>
        <dbReference type="Pfam" id="PF18864"/>
    </source>
</evidence>
<dbReference type="Proteomes" id="UP000322783">
    <property type="component" value="Unassembled WGS sequence"/>
</dbReference>
<reference evidence="2 3" key="1">
    <citation type="submission" date="2019-08" db="EMBL/GenBank/DDBJ databases">
        <title>Selenomonas sp. mPRGC5 and Selenomonas sp. mPRGC8 isolated from ruminal fluid of dairy goat (Capra hircus).</title>
        <authorList>
            <person name="Poothong S."/>
            <person name="Nuengjamnong C."/>
            <person name="Tanasupawat S."/>
        </authorList>
    </citation>
    <scope>NUCLEOTIDE SEQUENCE [LARGE SCALE GENOMIC DNA]</scope>
    <source>
        <strain evidence="3">mPRGC8</strain>
    </source>
</reference>
<dbReference type="RefSeq" id="WP_149188836.1">
    <property type="nucleotide sequence ID" value="NZ_VTOZ01000008.1"/>
</dbReference>
<feature type="domain" description="AbiTii" evidence="1">
    <location>
        <begin position="5"/>
        <end position="185"/>
    </location>
</feature>
<organism evidence="2 3">
    <name type="scientific">Selenomonas caprae</name>
    <dbReference type="NCBI Taxonomy" id="2606905"/>
    <lineage>
        <taxon>Bacteria</taxon>
        <taxon>Bacillati</taxon>
        <taxon>Bacillota</taxon>
        <taxon>Negativicutes</taxon>
        <taxon>Selenomonadales</taxon>
        <taxon>Selenomonadaceae</taxon>
        <taxon>Selenomonas</taxon>
    </lineage>
</organism>
<sequence>MMMNLVLDLQKKALDSNSSITDLLRTALTVAIKLDINDFAEWVKHELYGYYNVDSKDFPKYRLVSGVAKYYNPYQGWCDVYWATQKQYDMLSCIPVAEGISEIEELSLSDNMILRDFPVSTQRYFAKNNLGLVPQIIMNKHNFIGIIDNVKNNILSWSLELEKKGILGENMKFNEDEHRAAKTVTINNYIGRVERSYFQQGETNHMNVSFDGDEQKTILSLLEEIKEMLSQIHDADIHDEISVDVTTIEQQMKSPNPKMGIVYELLKSIRNILEGTCGSLLASYPAIDNGFRAILG</sequence>
<dbReference type="InterPro" id="IPR041304">
    <property type="entry name" value="AbiTii"/>
</dbReference>
<comment type="caution">
    <text evidence="2">The sequence shown here is derived from an EMBL/GenBank/DDBJ whole genome shotgun (WGS) entry which is preliminary data.</text>
</comment>
<name>A0A5D6WNR7_9FIRM</name>
<protein>
    <recommendedName>
        <fullName evidence="1">AbiTii domain-containing protein</fullName>
    </recommendedName>
</protein>
<proteinExistence type="predicted"/>